<comment type="caution">
    <text evidence="2">The sequence shown here is derived from an EMBL/GenBank/DDBJ whole genome shotgun (WGS) entry which is preliminary data.</text>
</comment>
<dbReference type="InterPro" id="IPR013096">
    <property type="entry name" value="Cupin_2"/>
</dbReference>
<feature type="domain" description="Cupin type-2" evidence="1">
    <location>
        <begin position="52"/>
        <end position="123"/>
    </location>
</feature>
<dbReference type="InterPro" id="IPR052535">
    <property type="entry name" value="Bacilysin_H2HPP_isomerase"/>
</dbReference>
<proteinExistence type="predicted"/>
<sequence>MAEEHNHWHENGVKVISGDHLDINTAQTPGMNRAAAINLATAGAQKLWAGTVQIHADAKTGAHHHGDLESIIYIISGKARMRWGEKLEYVAEAGPGDFIFVPPYVPHQEINANDDEPLNCVLVRSGQDPVVVNLDIPVIEEPDGLHWVDPIHPAP</sequence>
<dbReference type="STRING" id="247633.GP2143_17671"/>
<reference evidence="2 3" key="1">
    <citation type="journal article" date="2010" name="J. Bacteriol.">
        <title>Genome sequence of the oligotrophic marine Gammaproteobacterium HTCC2143, isolated from the Oregon Coast.</title>
        <authorList>
            <person name="Oh H.M."/>
            <person name="Kang I."/>
            <person name="Ferriera S."/>
            <person name="Giovannoni S.J."/>
            <person name="Cho J.C."/>
        </authorList>
    </citation>
    <scope>NUCLEOTIDE SEQUENCE [LARGE SCALE GENOMIC DNA]</scope>
    <source>
        <strain evidence="2 3">HTCC2143</strain>
    </source>
</reference>
<dbReference type="EMBL" id="AAVT01000001">
    <property type="protein sequence ID" value="EAW33108.1"/>
    <property type="molecule type" value="Genomic_DNA"/>
</dbReference>
<evidence type="ECO:0000313" key="3">
    <source>
        <dbReference type="Proteomes" id="UP000004931"/>
    </source>
</evidence>
<accession>A0YAF4</accession>
<organism evidence="2 3">
    <name type="scientific">marine gamma proteobacterium HTCC2143</name>
    <dbReference type="NCBI Taxonomy" id="247633"/>
    <lineage>
        <taxon>Bacteria</taxon>
        <taxon>Pseudomonadati</taxon>
        <taxon>Pseudomonadota</taxon>
        <taxon>Gammaproteobacteria</taxon>
        <taxon>Cellvibrionales</taxon>
        <taxon>Spongiibacteraceae</taxon>
        <taxon>BD1-7 clade</taxon>
    </lineage>
</organism>
<protein>
    <recommendedName>
        <fullName evidence="1">Cupin type-2 domain-containing protein</fullName>
    </recommendedName>
</protein>
<gene>
    <name evidence="2" type="ORF">GP2143_17671</name>
</gene>
<dbReference type="eggNOG" id="COG4101">
    <property type="taxonomic scope" value="Bacteria"/>
</dbReference>
<name>A0YAF4_9GAMM</name>
<evidence type="ECO:0000313" key="2">
    <source>
        <dbReference type="EMBL" id="EAW33108.1"/>
    </source>
</evidence>
<dbReference type="CDD" id="cd02210">
    <property type="entry name" value="cupin_BLR2406-like"/>
    <property type="match status" value="1"/>
</dbReference>
<dbReference type="Proteomes" id="UP000004931">
    <property type="component" value="Unassembled WGS sequence"/>
</dbReference>
<dbReference type="Gene3D" id="2.60.120.10">
    <property type="entry name" value="Jelly Rolls"/>
    <property type="match status" value="1"/>
</dbReference>
<dbReference type="AlphaFoldDB" id="A0YAF4"/>
<evidence type="ECO:0000259" key="1">
    <source>
        <dbReference type="Pfam" id="PF07883"/>
    </source>
</evidence>
<dbReference type="InterPro" id="IPR014710">
    <property type="entry name" value="RmlC-like_jellyroll"/>
</dbReference>
<dbReference type="PANTHER" id="PTHR40112">
    <property type="entry name" value="H2HPP ISOMERASE"/>
    <property type="match status" value="1"/>
</dbReference>
<dbReference type="Pfam" id="PF07883">
    <property type="entry name" value="Cupin_2"/>
    <property type="match status" value="1"/>
</dbReference>
<dbReference type="SUPFAM" id="SSF51182">
    <property type="entry name" value="RmlC-like cupins"/>
    <property type="match status" value="1"/>
</dbReference>
<dbReference type="InterPro" id="IPR011051">
    <property type="entry name" value="RmlC_Cupin_sf"/>
</dbReference>
<keyword evidence="3" id="KW-1185">Reference proteome</keyword>
<dbReference type="PANTHER" id="PTHR40112:SF1">
    <property type="entry name" value="H2HPP ISOMERASE"/>
    <property type="match status" value="1"/>
</dbReference>